<evidence type="ECO:0000313" key="3">
    <source>
        <dbReference type="EMBL" id="MBD1391925.1"/>
    </source>
</evidence>
<dbReference type="Pfam" id="PF09851">
    <property type="entry name" value="SHOCT"/>
    <property type="match status" value="1"/>
</dbReference>
<accession>A0A926NNW4</accession>
<reference evidence="3" key="1">
    <citation type="submission" date="2020-09" db="EMBL/GenBank/DDBJ databases">
        <title>Novel species of Mucilaginibacter isolated from a glacier on the Tibetan Plateau.</title>
        <authorList>
            <person name="Liu Q."/>
            <person name="Xin Y.-H."/>
        </authorList>
    </citation>
    <scope>NUCLEOTIDE SEQUENCE</scope>
    <source>
        <strain evidence="3">ZB1P21</strain>
    </source>
</reference>
<evidence type="ECO:0000313" key="4">
    <source>
        <dbReference type="Proteomes" id="UP000619078"/>
    </source>
</evidence>
<name>A0A926NNW4_9SPHI</name>
<dbReference type="RefSeq" id="WP_191160323.1">
    <property type="nucleotide sequence ID" value="NZ_JACWMX010000001.1"/>
</dbReference>
<comment type="caution">
    <text evidence="3">The sequence shown here is derived from an EMBL/GenBank/DDBJ whole genome shotgun (WGS) entry which is preliminary data.</text>
</comment>
<sequence length="172" mass="18562">MKKALLFILLIVSLKGYAQKLTEYKATNGVNYKIGDTVKLGRGSAPNGSFNYMQMGGIGAFLAHKQQRGDQLNIDKTYANTAVVIKNIKSSKINGAQKITFVVKADAPLNINLTIDDAIQTCEVLPCNDKAASGTTQTLSVADEILKLKKLLDAGAITQAEYDAQKKRLLGL</sequence>
<dbReference type="InterPro" id="IPR018649">
    <property type="entry name" value="SHOCT"/>
</dbReference>
<feature type="domain" description="SHOCT" evidence="2">
    <location>
        <begin position="143"/>
        <end position="170"/>
    </location>
</feature>
<dbReference type="AlphaFoldDB" id="A0A926NNW4"/>
<feature type="signal peptide" evidence="1">
    <location>
        <begin position="1"/>
        <end position="18"/>
    </location>
</feature>
<gene>
    <name evidence="3" type="ORF">IDJ76_02315</name>
</gene>
<dbReference type="EMBL" id="JACWMX010000001">
    <property type="protein sequence ID" value="MBD1391925.1"/>
    <property type="molecule type" value="Genomic_DNA"/>
</dbReference>
<dbReference type="Proteomes" id="UP000619078">
    <property type="component" value="Unassembled WGS sequence"/>
</dbReference>
<protein>
    <submittedName>
        <fullName evidence="3">SHOCT domain-containing protein</fullName>
    </submittedName>
</protein>
<feature type="chain" id="PRO_5036743997" evidence="1">
    <location>
        <begin position="19"/>
        <end position="172"/>
    </location>
</feature>
<keyword evidence="1" id="KW-0732">Signal</keyword>
<evidence type="ECO:0000259" key="2">
    <source>
        <dbReference type="Pfam" id="PF09851"/>
    </source>
</evidence>
<evidence type="ECO:0000256" key="1">
    <source>
        <dbReference type="SAM" id="SignalP"/>
    </source>
</evidence>
<keyword evidence="4" id="KW-1185">Reference proteome</keyword>
<proteinExistence type="predicted"/>
<organism evidence="3 4">
    <name type="scientific">Mucilaginibacter glaciei</name>
    <dbReference type="NCBI Taxonomy" id="2772109"/>
    <lineage>
        <taxon>Bacteria</taxon>
        <taxon>Pseudomonadati</taxon>
        <taxon>Bacteroidota</taxon>
        <taxon>Sphingobacteriia</taxon>
        <taxon>Sphingobacteriales</taxon>
        <taxon>Sphingobacteriaceae</taxon>
        <taxon>Mucilaginibacter</taxon>
    </lineage>
</organism>